<feature type="transmembrane region" description="Helical" evidence="1">
    <location>
        <begin position="454"/>
        <end position="474"/>
    </location>
</feature>
<dbReference type="PANTHER" id="PTHR30569:SF0">
    <property type="entry name" value="CYTOSINE PERMEASE"/>
    <property type="match status" value="1"/>
</dbReference>
<dbReference type="InterPro" id="IPR030191">
    <property type="entry name" value="CodB"/>
</dbReference>
<keyword evidence="1" id="KW-0472">Membrane</keyword>
<reference evidence="2" key="1">
    <citation type="submission" date="2024-06" db="EMBL/GenBank/DDBJ databases">
        <authorList>
            <person name="Fan A."/>
            <person name="Zhang F.Y."/>
            <person name="Zhang L."/>
        </authorList>
    </citation>
    <scope>NUCLEOTIDE SEQUENCE</scope>
    <source>
        <strain evidence="2">Y61</strain>
    </source>
</reference>
<dbReference type="GO" id="GO:0015209">
    <property type="term" value="F:cytosine transmembrane transporter activity"/>
    <property type="evidence" value="ECO:0007669"/>
    <property type="project" value="InterPro"/>
</dbReference>
<feature type="transmembrane region" description="Helical" evidence="1">
    <location>
        <begin position="41"/>
        <end position="66"/>
    </location>
</feature>
<feature type="transmembrane region" description="Helical" evidence="1">
    <location>
        <begin position="301"/>
        <end position="325"/>
    </location>
</feature>
<feature type="transmembrane region" description="Helical" evidence="1">
    <location>
        <begin position="214"/>
        <end position="235"/>
    </location>
</feature>
<feature type="transmembrane region" description="Helical" evidence="1">
    <location>
        <begin position="385"/>
        <end position="403"/>
    </location>
</feature>
<sequence>METTTPVKITRTFNKWVNNPVLEDYALRYAPRSFRKFSESAVANSALGGIAFLANFAIGASVTIAYGFSSAFWGILAAGLVIFLTGIPISYYSAKYNVDMDLLTRGSGFGYLGSTLTSLVYATFTIIYFATEGAILAQALDLYFGIPLGVGYLIGAIVVIPIVTYGMTLLSRVQTWTQPLWIVLMIAPLIGILVKDPQSLAAWTNFGGNSPSGSAFNPLFFALSAGVVLSLITQIGEQVDYLRFMPERKLKNHKIWLWVVILAGPGWVILGAFNMLCGSLYASYIAPSVGLTAAVEPIQQFIHGFGTFIPGTFLVLTIATLFVVLSQMKIQVTNAYSGSLSWSNFFSRLLHFHPGRVAWLFLQVAIALAIMEAGMFNFLNAVLGFYSNVAVAWIGAIVSDLVVNKSILKISPNYIEFKRAHLYNFNPVGFGSMIIASIVSIIAYFGLLGPVLQAFSPFLSLVLAFILAPIFAIATKGKYYIARENPMYATNQETASTIHKPLEHGHNHVHSNNDGVETYTCSVCHYDYEQEDMTFCPFHDGMICSLCCSLEKNCHDMCKTEKVLNDLSAK</sequence>
<name>A0AAU8IFZ4_9BACL</name>
<feature type="transmembrane region" description="Helical" evidence="1">
    <location>
        <begin position="106"/>
        <end position="130"/>
    </location>
</feature>
<feature type="transmembrane region" description="Helical" evidence="1">
    <location>
        <begin position="357"/>
        <end position="379"/>
    </location>
</feature>
<dbReference type="PANTHER" id="PTHR30569">
    <property type="entry name" value="CYTOSINE TRANSPORTER CODB"/>
    <property type="match status" value="1"/>
</dbReference>
<proteinExistence type="predicted"/>
<organism evidence="2">
    <name type="scientific">Sporolactobacillus sp. Y61</name>
    <dbReference type="NCBI Taxonomy" id="3160863"/>
    <lineage>
        <taxon>Bacteria</taxon>
        <taxon>Bacillati</taxon>
        <taxon>Bacillota</taxon>
        <taxon>Bacilli</taxon>
        <taxon>Bacillales</taxon>
        <taxon>Sporolactobacillaceae</taxon>
        <taxon>Sporolactobacillus</taxon>
    </lineage>
</organism>
<keyword evidence="1" id="KW-1133">Transmembrane helix</keyword>
<protein>
    <recommendedName>
        <fullName evidence="3">Allantoin permease</fullName>
    </recommendedName>
</protein>
<evidence type="ECO:0000313" key="2">
    <source>
        <dbReference type="EMBL" id="XCJ17113.1"/>
    </source>
</evidence>
<dbReference type="GO" id="GO:0005886">
    <property type="term" value="C:plasma membrane"/>
    <property type="evidence" value="ECO:0007669"/>
    <property type="project" value="TreeGrafter"/>
</dbReference>
<dbReference type="AlphaFoldDB" id="A0AAU8IFZ4"/>
<gene>
    <name evidence="2" type="ORF">ABNN70_00720</name>
</gene>
<dbReference type="RefSeq" id="WP_353948418.1">
    <property type="nucleotide sequence ID" value="NZ_CP159510.1"/>
</dbReference>
<keyword evidence="1" id="KW-0812">Transmembrane</keyword>
<feature type="transmembrane region" description="Helical" evidence="1">
    <location>
        <begin position="72"/>
        <end position="94"/>
    </location>
</feature>
<evidence type="ECO:0000256" key="1">
    <source>
        <dbReference type="SAM" id="Phobius"/>
    </source>
</evidence>
<accession>A0AAU8IFZ4</accession>
<dbReference type="Gene3D" id="1.10.4160.10">
    <property type="entry name" value="Hydantoin permease"/>
    <property type="match status" value="1"/>
</dbReference>
<feature type="transmembrane region" description="Helical" evidence="1">
    <location>
        <begin position="424"/>
        <end position="448"/>
    </location>
</feature>
<feature type="transmembrane region" description="Helical" evidence="1">
    <location>
        <begin position="176"/>
        <end position="194"/>
    </location>
</feature>
<evidence type="ECO:0008006" key="3">
    <source>
        <dbReference type="Google" id="ProtNLM"/>
    </source>
</evidence>
<dbReference type="EMBL" id="CP159510">
    <property type="protein sequence ID" value="XCJ17113.1"/>
    <property type="molecule type" value="Genomic_DNA"/>
</dbReference>
<feature type="transmembrane region" description="Helical" evidence="1">
    <location>
        <begin position="255"/>
        <end position="281"/>
    </location>
</feature>
<feature type="transmembrane region" description="Helical" evidence="1">
    <location>
        <begin position="142"/>
        <end position="164"/>
    </location>
</feature>